<feature type="coiled-coil region" evidence="1">
    <location>
        <begin position="14"/>
        <end position="55"/>
    </location>
</feature>
<sequence>MATLTEDEIAPSAIAAERERLQEATQHVAQLERRLDALQRELEAARTRREQLLLSVQWRELMAAVNADEEVYAVAERMMDAFAAFRESLVEPENYLREQREEALNEDDIVPYSDTDDYADFSGVETVVEELLAAVKEQLESHAAAPPSSFRQSKHSSLGGSFASDEKPNHPAGESVEAHKVNADARRQALLKLLVITVLMGRVEQYCRFKSISDASNVPQSDAEEMRDGVASVWQWLFHEQPGVLTAEEGAEWKHIAGSFLGDSYTVAP</sequence>
<dbReference type="OMA" id="VQWRELM"/>
<dbReference type="Proteomes" id="UP000008980">
    <property type="component" value="Chromosome 29"/>
</dbReference>
<dbReference type="OrthoDB" id="247938at2759"/>
<reference evidence="8" key="5">
    <citation type="submission" date="2019-02" db="EMBL/GenBank/DDBJ databases">
        <title>FDA dAtabase for Regulatory Grade micrObial Sequences (FDA-ARGOS): Supporting development and validation of Infectious Disease Dx tests.</title>
        <authorList>
            <person name="Duncan R."/>
            <person name="Fisher C."/>
            <person name="Tallon L."/>
            <person name="Sadzewicz L."/>
            <person name="Sengamalay N."/>
            <person name="Ott S."/>
            <person name="Godinez A."/>
            <person name="Nagaraj S."/>
            <person name="Vavikolanu K."/>
            <person name="Nadendla S."/>
            <person name="Aluvathingal J."/>
            <person name="Sichtig H."/>
        </authorList>
    </citation>
    <scope>NUCLEOTIDE SEQUENCE [LARGE SCALE GENOMIC DNA]</scope>
    <source>
        <strain evidence="8">FDAARGOS_361</strain>
    </source>
</reference>
<dbReference type="VEuPathDB" id="TriTrypDB:LDHU3_29.2590"/>
<dbReference type="EMBL" id="CP029528">
    <property type="protein sequence ID" value="AYU80672.1"/>
    <property type="molecule type" value="Genomic_DNA"/>
</dbReference>
<evidence type="ECO:0000256" key="1">
    <source>
        <dbReference type="SAM" id="Coils"/>
    </source>
</evidence>
<proteinExistence type="predicted"/>
<name>A0A3Q8IIV0_LEIDO</name>
<evidence type="ECO:0000313" key="4">
    <source>
        <dbReference type="EMBL" id="CBZ35906.1"/>
    </source>
</evidence>
<dbReference type="KEGG" id="ldo:LDBPK_291800"/>
<dbReference type="AlphaFoldDB" id="A0A3Q8IIV0"/>
<evidence type="ECO:0000313" key="6">
    <source>
        <dbReference type="Proteomes" id="UP000008980"/>
    </source>
</evidence>
<evidence type="ECO:0000256" key="2">
    <source>
        <dbReference type="SAM" id="MobiDB-lite"/>
    </source>
</evidence>
<dbReference type="VEuPathDB" id="TriTrypDB:LdBPK_291800.1"/>
<evidence type="ECO:0000313" key="5">
    <source>
        <dbReference type="EMBL" id="TPP52806.1"/>
    </source>
</evidence>
<reference evidence="5" key="6">
    <citation type="submission" date="2019-02" db="EMBL/GenBank/DDBJ databases">
        <title>FDA dAtabase for Regulatory Grade micrObial Sequences (FDA-ARGOS): Supporting development and validation of Infectious Disease Dx tests.</title>
        <authorList>
            <person name="Duncan R."/>
            <person name="Fisher C."/>
            <person name="Tallon L.J."/>
            <person name="Sadzewicz L."/>
            <person name="Sengamalay N."/>
            <person name="Ott S."/>
            <person name="Godinez A."/>
            <person name="Nagaraj S."/>
            <person name="Nadendla S."/>
            <person name="Sichtig H."/>
        </authorList>
    </citation>
    <scope>NUCLEOTIDE SEQUENCE</scope>
    <source>
        <strain evidence="5">FDAARGOS_361</strain>
    </source>
</reference>
<dbReference type="Proteomes" id="UP000274082">
    <property type="component" value="Chromosome 29"/>
</dbReference>
<dbReference type="EMBL" id="FR799616">
    <property type="protein sequence ID" value="CBZ35906.1"/>
    <property type="molecule type" value="Genomic_DNA"/>
</dbReference>
<dbReference type="VEuPathDB" id="TriTrypDB:LdCL_290023600"/>
<dbReference type="GeneID" id="13387335"/>
<protein>
    <submittedName>
        <fullName evidence="3">Uncharacterized protein</fullName>
    </submittedName>
</protein>
<keyword evidence="7" id="KW-1185">Reference proteome</keyword>
<feature type="region of interest" description="Disordered" evidence="2">
    <location>
        <begin position="143"/>
        <end position="176"/>
    </location>
</feature>
<dbReference type="EMBL" id="RHLC01000014">
    <property type="protein sequence ID" value="TPP52806.1"/>
    <property type="molecule type" value="Genomic_DNA"/>
</dbReference>
<accession>A0A3Q8IIV0</accession>
<accession>E9BKX8</accession>
<organism evidence="3 7">
    <name type="scientific">Leishmania donovani</name>
    <dbReference type="NCBI Taxonomy" id="5661"/>
    <lineage>
        <taxon>Eukaryota</taxon>
        <taxon>Discoba</taxon>
        <taxon>Euglenozoa</taxon>
        <taxon>Kinetoplastea</taxon>
        <taxon>Metakinetoplastina</taxon>
        <taxon>Trypanosomatida</taxon>
        <taxon>Trypanosomatidae</taxon>
        <taxon>Leishmaniinae</taxon>
        <taxon>Leishmania</taxon>
    </lineage>
</organism>
<dbReference type="Proteomes" id="UP000318447">
    <property type="component" value="Unassembled WGS sequence"/>
</dbReference>
<gene>
    <name evidence="5" type="ORF">CGC21_28405</name>
    <name evidence="4" type="ORF">LDBPK_291800</name>
    <name evidence="3" type="ORF">LdCL_290023600</name>
</gene>
<keyword evidence="1" id="KW-0175">Coiled coil</keyword>
<reference evidence="4 6" key="1">
    <citation type="journal article" date="2011" name="Genome Res.">
        <title>Whole genome sequencing of multiple Leishmania donovani clinical isolates provides insights into population structure and mechanisms of drug resistance.</title>
        <authorList>
            <person name="Downing T."/>
            <person name="Imamura H."/>
            <person name="Decuypere S."/>
            <person name="Clark T.G."/>
            <person name="Coombs G.H."/>
            <person name="Cotton J.A."/>
            <person name="Hilley J.D."/>
            <person name="de Doncker S."/>
            <person name="Maes I."/>
            <person name="Mottram J.C."/>
            <person name="Quail M.A."/>
            <person name="Rijal S."/>
            <person name="Sanders M."/>
            <person name="Schonian G."/>
            <person name="Stark O."/>
            <person name="Sundar S."/>
            <person name="Vanaerschot M."/>
            <person name="Hertz-Fowler C."/>
            <person name="Dujardin J.C."/>
            <person name="Berriman M."/>
        </authorList>
    </citation>
    <scope>NUCLEOTIDE SEQUENCE [LARGE SCALE GENOMIC DNA]</scope>
    <source>
        <strain evidence="4 6">BPK282A1</strain>
    </source>
</reference>
<reference evidence="6" key="3">
    <citation type="submission" date="2011-02" db="EMBL/GenBank/DDBJ databases">
        <title>Whole genome sequencing of Leishmania donovani clinical lines reveals dynamic variation related to drug resistance.</title>
        <authorList>
            <person name="Downing T."/>
            <person name="Imamura H."/>
            <person name="Sanders M."/>
            <person name="Decuypere S."/>
            <person name="Hertz-Fowler C."/>
            <person name="Clark T.G."/>
            <person name="Rijal S."/>
            <person name="Sundar S."/>
            <person name="Quail M.A."/>
            <person name="De Doncker S."/>
            <person name="Maes I."/>
            <person name="Vanaerschot M."/>
            <person name="Stark O."/>
            <person name="Schonian G."/>
            <person name="Dujardin J.C."/>
            <person name="Berriman M."/>
        </authorList>
    </citation>
    <scope>NUCLEOTIDE SEQUENCE [LARGE SCALE GENOMIC DNA]</scope>
    <source>
        <strain evidence="6">BPK282A1</strain>
    </source>
</reference>
<dbReference type="RefSeq" id="XP_003862599.1">
    <property type="nucleotide sequence ID" value="XM_003862551.1"/>
</dbReference>
<reference evidence="4" key="2">
    <citation type="submission" date="2011-01" db="EMBL/GenBank/DDBJ databases">
        <authorList>
            <person name="Zhao B.P."/>
            <person name="Ren Z.A."/>
            <person name="Li C.D."/>
        </authorList>
    </citation>
    <scope>NUCLEOTIDE SEQUENCE</scope>
    <source>
        <strain evidence="4">BPK282A1</strain>
    </source>
</reference>
<evidence type="ECO:0000313" key="3">
    <source>
        <dbReference type="EMBL" id="AYU80672.1"/>
    </source>
</evidence>
<evidence type="ECO:0000313" key="8">
    <source>
        <dbReference type="Proteomes" id="UP000318447"/>
    </source>
</evidence>
<reference evidence="3 7" key="4">
    <citation type="journal article" date="2018" name="Sci. Rep.">
        <title>A complete Leishmania donovani reference genome identifies novel genetic variations associated with virulence.</title>
        <authorList>
            <person name="Lypaczewski P."/>
            <person name="Hoshizaki J."/>
            <person name="Zhang W.-W."/>
            <person name="McCall L.-I."/>
            <person name="Torcivia-Rodriguez J."/>
            <person name="Simonyan V."/>
            <person name="Kaur A."/>
            <person name="Dewar K."/>
            <person name="Matlashewski G."/>
        </authorList>
    </citation>
    <scope>NUCLEOTIDE SEQUENCE [LARGE SCALE GENOMIC DNA]</scope>
    <source>
        <strain evidence="3 7">LdCL</strain>
    </source>
</reference>
<feature type="compositionally biased region" description="Polar residues" evidence="2">
    <location>
        <begin position="149"/>
        <end position="159"/>
    </location>
</feature>
<evidence type="ECO:0000313" key="7">
    <source>
        <dbReference type="Proteomes" id="UP000274082"/>
    </source>
</evidence>